<dbReference type="AlphaFoldDB" id="A0A7D5XMI6"/>
<dbReference type="EMBL" id="CP058998">
    <property type="protein sequence ID" value="QLJ53408.1"/>
    <property type="molecule type" value="Genomic_DNA"/>
</dbReference>
<protein>
    <submittedName>
        <fullName evidence="1">Uncharacterized protein</fullName>
    </submittedName>
</protein>
<accession>A0A7D5XMI6</accession>
<proteinExistence type="predicted"/>
<dbReference type="KEGG" id="flt:Sv326_1233"/>
<evidence type="ECO:0000313" key="1">
    <source>
        <dbReference type="EMBL" id="QLJ53408.1"/>
    </source>
</evidence>
<name>A0A7D5XMI6_FERL1</name>
<dbReference type="Proteomes" id="UP000510821">
    <property type="component" value="Chromosome"/>
</dbReference>
<evidence type="ECO:0000313" key="2">
    <source>
        <dbReference type="Proteomes" id="UP000510821"/>
    </source>
</evidence>
<reference evidence="2" key="1">
    <citation type="submission" date="2020-07" db="EMBL/GenBank/DDBJ databases">
        <title>Metabolic diversity and evolutionary history of the archaeal phylum ###Micrarchaeota### uncovered from a freshwater lake metagenome.</title>
        <authorList>
            <person name="Kadnikov V.V."/>
            <person name="Savvichev A.S."/>
            <person name="Mardanov A.V."/>
            <person name="Beletsky A.V."/>
            <person name="Chupakov A.V."/>
            <person name="Kokryatskaya N.M."/>
            <person name="Pimenov N.V."/>
            <person name="Ravin N.V."/>
        </authorList>
    </citation>
    <scope>NUCLEOTIDE SEQUENCE [LARGE SCALE GENOMIC DNA]</scope>
</reference>
<sequence length="445" mass="50598">MVNSVKAQKAPGEDVFKLIPASEEKRLLKKIEENTTRATREETERTLLKFDAETRMGFLAQINQLIDVSNKAASDVRKMAKKAGYVGIHAEADMSTTLHYINDSAKFLFVEQFRDYINIAIKLEERGEQSKDTLRHLSKLLAVDPEKPLQLSNMLLERGTNPKGVLMSLSNLPTPSREMYLDRLVSLSKEMVGKDMNPGQTIRYIAELPKQIRDTHVEEILSLSEKLVENGIDPKGSIWAISLLPRDGSVDIGNVLLSSIDHIANERKDPMDMVLASSSSRMQSVDRTKIEKIMELAHEGVNKRWMKAEQWWDMEKSMNSLLVYSPENFNRVAEIAVGLLEQKRNPNDLFLLSRSVIQHCPESFNAEIDTIGNLVLNIKPFDDALLPIFYRSIEFKDSGFENYVFYKLHQTLQRNPERFPEKLHEVADKVSSGINPEVVFKPGAP</sequence>
<gene>
    <name evidence="1" type="ORF">Sv326_1233</name>
</gene>
<organism evidence="1 2">
    <name type="scientific">Fermentimicrarchaeum limneticum</name>
    <dbReference type="NCBI Taxonomy" id="2795018"/>
    <lineage>
        <taxon>Archaea</taxon>
        <taxon>Candidatus Micrarchaeota</taxon>
        <taxon>Candidatus Fermentimicrarchaeales</taxon>
        <taxon>Candidatus Fermentimicrarchaeaceae</taxon>
        <taxon>Candidatus Fermentimicrarchaeum</taxon>
    </lineage>
</organism>